<dbReference type="SUPFAM" id="SSF53756">
    <property type="entry name" value="UDP-Glycosyltransferase/glycogen phosphorylase"/>
    <property type="match status" value="1"/>
</dbReference>
<dbReference type="PANTHER" id="PTHR48050:SF13">
    <property type="entry name" value="STEROL 3-BETA-GLUCOSYLTRANSFERASE UGT80A2"/>
    <property type="match status" value="1"/>
</dbReference>
<protein>
    <submittedName>
        <fullName evidence="7">DUF1205 domain-containing protein</fullName>
    </submittedName>
</protein>
<keyword evidence="4" id="KW-0732">Signal</keyword>
<dbReference type="PANTHER" id="PTHR48050">
    <property type="entry name" value="STEROL 3-BETA-GLUCOSYLTRANSFERASE"/>
    <property type="match status" value="1"/>
</dbReference>
<dbReference type="Pfam" id="PF06722">
    <property type="entry name" value="EryCIII-like_C"/>
    <property type="match status" value="1"/>
</dbReference>
<dbReference type="Proteomes" id="UP001356428">
    <property type="component" value="Chromosome"/>
</dbReference>
<keyword evidence="3" id="KW-0808">Transferase</keyword>
<dbReference type="EMBL" id="CP109083">
    <property type="protein sequence ID" value="WSB09986.1"/>
    <property type="molecule type" value="Genomic_DNA"/>
</dbReference>
<feature type="domain" description="Erythromycin biosynthesis protein CIII-like N-terminal" evidence="6">
    <location>
        <begin position="23"/>
        <end position="227"/>
    </location>
</feature>
<proteinExistence type="inferred from homology"/>
<accession>A0ABZ1F0R0</accession>
<dbReference type="InterPro" id="IPR010610">
    <property type="entry name" value="EryCIII-like_C"/>
</dbReference>
<dbReference type="InterPro" id="IPR048284">
    <property type="entry name" value="EryCIII-like_N"/>
</dbReference>
<dbReference type="InterPro" id="IPR002213">
    <property type="entry name" value="UDP_glucos_trans"/>
</dbReference>
<keyword evidence="8" id="KW-1185">Reference proteome</keyword>
<feature type="chain" id="PRO_5045702557" evidence="4">
    <location>
        <begin position="24"/>
        <end position="391"/>
    </location>
</feature>
<reference evidence="7 8" key="1">
    <citation type="submission" date="2022-10" db="EMBL/GenBank/DDBJ databases">
        <title>The complete genomes of actinobacterial strains from the NBC collection.</title>
        <authorList>
            <person name="Joergensen T.S."/>
            <person name="Alvarez Arevalo M."/>
            <person name="Sterndorff E.B."/>
            <person name="Faurdal D."/>
            <person name="Vuksanovic O."/>
            <person name="Mourched A.-S."/>
            <person name="Charusanti P."/>
            <person name="Shaw S."/>
            <person name="Blin K."/>
            <person name="Weber T."/>
        </authorList>
    </citation>
    <scope>NUCLEOTIDE SEQUENCE [LARGE SCALE GENOMIC DNA]</scope>
    <source>
        <strain evidence="7 8">NBC 01792</strain>
    </source>
</reference>
<gene>
    <name evidence="7" type="ORF">OG849_23490</name>
</gene>
<evidence type="ECO:0000313" key="7">
    <source>
        <dbReference type="EMBL" id="WSB09986.1"/>
    </source>
</evidence>
<evidence type="ECO:0000256" key="4">
    <source>
        <dbReference type="SAM" id="SignalP"/>
    </source>
</evidence>
<dbReference type="CDD" id="cd03784">
    <property type="entry name" value="GT1_Gtf-like"/>
    <property type="match status" value="1"/>
</dbReference>
<keyword evidence="2" id="KW-0328">Glycosyltransferase</keyword>
<sequence length="391" mass="40173">MRLLFTTLPGPSHMLPMVPLAQAALAAGHDVLVAASGPAPAAAASAGLHAVATDDGASAEPYEDMVRRFTETDISWSLRPDEVIAHVAGVFAEVGARMVDGLVDTATAWGADAVVYTPPAVAGLLAARAVGVPAVLHGIGTRRPTFRPALQRLAPVAERLGVAELPEAEVELDLNPASLVPVLQDGPLKSGAAHVLPMRYAPYTGGAVLPDWALRRGDRPRVAVTLGSLRTFYGDGTRLLEIIDGLAKLDLEVVLTTSGADLSALPDPLPGRVRVVDWIPLRALLATCDAIVHHGGMGTMYASFDAGVPQLAVPMAHDDGHAAAQVLAARGAGLMLEGPEATGAEIASALARLLDEPGFRSAGGEVAAEMRAMPAPADVVAALPGLLGSSR</sequence>
<evidence type="ECO:0000313" key="8">
    <source>
        <dbReference type="Proteomes" id="UP001356428"/>
    </source>
</evidence>
<feature type="signal peptide" evidence="4">
    <location>
        <begin position="1"/>
        <end position="23"/>
    </location>
</feature>
<comment type="similarity">
    <text evidence="1">Belongs to the glycosyltransferase 28 family.</text>
</comment>
<dbReference type="InterPro" id="IPR050426">
    <property type="entry name" value="Glycosyltransferase_28"/>
</dbReference>
<evidence type="ECO:0000259" key="6">
    <source>
        <dbReference type="Pfam" id="PF21036"/>
    </source>
</evidence>
<organism evidence="7 8">
    <name type="scientific">Streptomyces cyaneofuscatus</name>
    <dbReference type="NCBI Taxonomy" id="66883"/>
    <lineage>
        <taxon>Bacteria</taxon>
        <taxon>Bacillati</taxon>
        <taxon>Actinomycetota</taxon>
        <taxon>Actinomycetes</taxon>
        <taxon>Kitasatosporales</taxon>
        <taxon>Streptomycetaceae</taxon>
        <taxon>Streptomyces</taxon>
    </lineage>
</organism>
<dbReference type="Pfam" id="PF21036">
    <property type="entry name" value="EryCIII-like_N"/>
    <property type="match status" value="1"/>
</dbReference>
<dbReference type="Gene3D" id="3.40.50.2000">
    <property type="entry name" value="Glycogen Phosphorylase B"/>
    <property type="match status" value="2"/>
</dbReference>
<name>A0ABZ1F0R0_9ACTN</name>
<evidence type="ECO:0000256" key="1">
    <source>
        <dbReference type="ARBA" id="ARBA00006962"/>
    </source>
</evidence>
<evidence type="ECO:0000259" key="5">
    <source>
        <dbReference type="Pfam" id="PF06722"/>
    </source>
</evidence>
<feature type="domain" description="Erythromycin biosynthesis protein CIII-like C-terminal" evidence="5">
    <location>
        <begin position="242"/>
        <end position="383"/>
    </location>
</feature>
<dbReference type="RefSeq" id="WP_326703842.1">
    <property type="nucleotide sequence ID" value="NZ_CP108861.1"/>
</dbReference>
<evidence type="ECO:0000256" key="3">
    <source>
        <dbReference type="ARBA" id="ARBA00022679"/>
    </source>
</evidence>
<evidence type="ECO:0000256" key="2">
    <source>
        <dbReference type="ARBA" id="ARBA00022676"/>
    </source>
</evidence>